<dbReference type="EMBL" id="GDKF01005577">
    <property type="protein sequence ID" value="JAT73045.1"/>
    <property type="molecule type" value="Transcribed_RNA"/>
</dbReference>
<dbReference type="GO" id="GO:0042273">
    <property type="term" value="P:ribosomal large subunit biogenesis"/>
    <property type="evidence" value="ECO:0007669"/>
    <property type="project" value="TreeGrafter"/>
</dbReference>
<dbReference type="GO" id="GO:0034399">
    <property type="term" value="C:nuclear periphery"/>
    <property type="evidence" value="ECO:0007669"/>
    <property type="project" value="TreeGrafter"/>
</dbReference>
<feature type="compositionally biased region" description="Basic and acidic residues" evidence="6">
    <location>
        <begin position="139"/>
        <end position="170"/>
    </location>
</feature>
<dbReference type="Pfam" id="PF05890">
    <property type="entry name" value="Ebp2"/>
    <property type="match status" value="1"/>
</dbReference>
<accession>A0A1D2A245</accession>
<keyword evidence="4" id="KW-0175">Coiled coil</keyword>
<dbReference type="AlphaFoldDB" id="A0A1D2A245"/>
<name>A0A1D2A245_AUXPR</name>
<dbReference type="GO" id="GO:0006364">
    <property type="term" value="P:rRNA processing"/>
    <property type="evidence" value="ECO:0007669"/>
    <property type="project" value="TreeGrafter"/>
</dbReference>
<dbReference type="GO" id="GO:0030687">
    <property type="term" value="C:preribosome, large subunit precursor"/>
    <property type="evidence" value="ECO:0007669"/>
    <property type="project" value="TreeGrafter"/>
</dbReference>
<evidence type="ECO:0000256" key="6">
    <source>
        <dbReference type="SAM" id="MobiDB-lite"/>
    </source>
</evidence>
<feature type="compositionally biased region" description="Basic and acidic residues" evidence="6">
    <location>
        <begin position="250"/>
        <end position="259"/>
    </location>
</feature>
<gene>
    <name evidence="7" type="ORF">g.9478</name>
</gene>
<dbReference type="PANTHER" id="PTHR13028:SF0">
    <property type="entry name" value="RRNA-PROCESSING PROTEIN EBP2-RELATED"/>
    <property type="match status" value="1"/>
</dbReference>
<evidence type="ECO:0000313" key="7">
    <source>
        <dbReference type="EMBL" id="JAT73045.1"/>
    </source>
</evidence>
<keyword evidence="5" id="KW-0539">Nucleus</keyword>
<keyword evidence="3" id="KW-0690">Ribosome biogenesis</keyword>
<feature type="region of interest" description="Disordered" evidence="6">
    <location>
        <begin position="1"/>
        <end position="30"/>
    </location>
</feature>
<evidence type="ECO:0000256" key="3">
    <source>
        <dbReference type="ARBA" id="ARBA00022517"/>
    </source>
</evidence>
<reference evidence="7" key="1">
    <citation type="submission" date="2015-08" db="EMBL/GenBank/DDBJ databases">
        <authorList>
            <person name="Babu N.S."/>
            <person name="Beckwith C.J."/>
            <person name="Beseler K.G."/>
            <person name="Brison A."/>
            <person name="Carone J.V."/>
            <person name="Caskin T.P."/>
            <person name="Diamond M."/>
            <person name="Durham M.E."/>
            <person name="Foxe J.M."/>
            <person name="Go M."/>
            <person name="Henderson B.A."/>
            <person name="Jones I.B."/>
            <person name="McGettigan J.A."/>
            <person name="Micheletti S.J."/>
            <person name="Nasrallah M.E."/>
            <person name="Ortiz D."/>
            <person name="Piller C.R."/>
            <person name="Privatt S.R."/>
            <person name="Schneider S.L."/>
            <person name="Sharp S."/>
            <person name="Smith T.C."/>
            <person name="Stanton J.D."/>
            <person name="Ullery H.E."/>
            <person name="Wilson R.J."/>
            <person name="Serrano M.G."/>
            <person name="Buck G."/>
            <person name="Lee V."/>
            <person name="Wang Y."/>
            <person name="Carvalho R."/>
            <person name="Voegtly L."/>
            <person name="Shi R."/>
            <person name="Duckworth R."/>
            <person name="Johnson A."/>
            <person name="Loviza R."/>
            <person name="Walstead R."/>
            <person name="Shah Z."/>
            <person name="Kiflezghi M."/>
            <person name="Wade K."/>
            <person name="Ball S.L."/>
            <person name="Bradley K.W."/>
            <person name="Asai D.J."/>
            <person name="Bowman C.A."/>
            <person name="Russell D.A."/>
            <person name="Pope W.H."/>
            <person name="Jacobs-Sera D."/>
            <person name="Hendrix R.W."/>
            <person name="Hatfull G.F."/>
        </authorList>
    </citation>
    <scope>NUCLEOTIDE SEQUENCE</scope>
</reference>
<evidence type="ECO:0000256" key="5">
    <source>
        <dbReference type="ARBA" id="ARBA00023242"/>
    </source>
</evidence>
<evidence type="ECO:0000256" key="1">
    <source>
        <dbReference type="ARBA" id="ARBA00004604"/>
    </source>
</evidence>
<dbReference type="PANTHER" id="PTHR13028">
    <property type="entry name" value="RRNA PROCESSING PROTEIN EBNA1-BINDING PROTEIN-RELATED"/>
    <property type="match status" value="1"/>
</dbReference>
<proteinExistence type="inferred from homology"/>
<dbReference type="GO" id="GO:0005730">
    <property type="term" value="C:nucleolus"/>
    <property type="evidence" value="ECO:0007669"/>
    <property type="project" value="UniProtKB-SubCell"/>
</dbReference>
<dbReference type="InterPro" id="IPR008610">
    <property type="entry name" value="Ebp2"/>
</dbReference>
<organism evidence="7">
    <name type="scientific">Auxenochlorella protothecoides</name>
    <name type="common">Green microalga</name>
    <name type="synonym">Chlorella protothecoides</name>
    <dbReference type="NCBI Taxonomy" id="3075"/>
    <lineage>
        <taxon>Eukaryota</taxon>
        <taxon>Viridiplantae</taxon>
        <taxon>Chlorophyta</taxon>
        <taxon>core chlorophytes</taxon>
        <taxon>Trebouxiophyceae</taxon>
        <taxon>Chlorellales</taxon>
        <taxon>Chlorellaceae</taxon>
        <taxon>Auxenochlorella</taxon>
    </lineage>
</organism>
<feature type="region of interest" description="Disordered" evidence="6">
    <location>
        <begin position="139"/>
        <end position="273"/>
    </location>
</feature>
<feature type="compositionally biased region" description="Basic and acidic residues" evidence="6">
    <location>
        <begin position="209"/>
        <end position="220"/>
    </location>
</feature>
<protein>
    <recommendedName>
        <fullName evidence="8">rRNA-processing protein EBP2-like protein</fullName>
    </recommendedName>
</protein>
<sequence length="273" mass="30603">MYRDGEETSSSSESDYSDTEVGPAEAAEATGREVIYNADVLHEKLEDFGWSEQERWEETLVITGEAPTTIANVEDDLERELAFYNQAAAATQAAIARMEAAGQAWARPPDYLAEMVKSDEHMAKIKEQMLHQSKLVTEMEQRKKDRESKRFAKQVQAEKKKERAQEKKASISDVSKLRKQRKQSGFEGELDVDAALDDMSQRRASAKNPGERFKPRDITKKRARKDSKFGFGGKKRLLKQNDAVSSADVDGYRPSRRPDSPGGRRGGRGGGRG</sequence>
<comment type="similarity">
    <text evidence="2">Belongs to the EBP2 family.</text>
</comment>
<evidence type="ECO:0000256" key="2">
    <source>
        <dbReference type="ARBA" id="ARBA00007336"/>
    </source>
</evidence>
<evidence type="ECO:0000256" key="4">
    <source>
        <dbReference type="ARBA" id="ARBA00023054"/>
    </source>
</evidence>
<comment type="subcellular location">
    <subcellularLocation>
        <location evidence="1">Nucleus</location>
        <location evidence="1">Nucleolus</location>
    </subcellularLocation>
</comment>
<evidence type="ECO:0008006" key="8">
    <source>
        <dbReference type="Google" id="ProtNLM"/>
    </source>
</evidence>
<feature type="non-terminal residue" evidence="7">
    <location>
        <position position="273"/>
    </location>
</feature>